<feature type="compositionally biased region" description="Pro residues" evidence="13">
    <location>
        <begin position="1025"/>
        <end position="1036"/>
    </location>
</feature>
<feature type="compositionally biased region" description="Low complexity" evidence="13">
    <location>
        <begin position="1190"/>
        <end position="1219"/>
    </location>
</feature>
<dbReference type="GO" id="GO:0006154">
    <property type="term" value="P:adenosine catabolic process"/>
    <property type="evidence" value="ECO:0007669"/>
    <property type="project" value="InterPro"/>
</dbReference>
<evidence type="ECO:0000256" key="6">
    <source>
        <dbReference type="ARBA" id="ARBA00022723"/>
    </source>
</evidence>
<dbReference type="GO" id="GO:0046872">
    <property type="term" value="F:metal ion binding"/>
    <property type="evidence" value="ECO:0007669"/>
    <property type="project" value="UniProtKB-KW"/>
</dbReference>
<feature type="compositionally biased region" description="Basic and acidic residues" evidence="13">
    <location>
        <begin position="1319"/>
        <end position="1334"/>
    </location>
</feature>
<dbReference type="SUPFAM" id="SSF47370">
    <property type="entry name" value="Bromodomain"/>
    <property type="match status" value="1"/>
</dbReference>
<feature type="compositionally biased region" description="Pro residues" evidence="13">
    <location>
        <begin position="1279"/>
        <end position="1289"/>
    </location>
</feature>
<evidence type="ECO:0000256" key="3">
    <source>
        <dbReference type="ARBA" id="ARBA00006083"/>
    </source>
</evidence>
<feature type="compositionally biased region" description="Basic residues" evidence="13">
    <location>
        <begin position="369"/>
        <end position="378"/>
    </location>
</feature>
<dbReference type="EMBL" id="VOFY01000008">
    <property type="protein sequence ID" value="KAA8590453.1"/>
    <property type="molecule type" value="Genomic_DNA"/>
</dbReference>
<feature type="region of interest" description="Disordered" evidence="13">
    <location>
        <begin position="1"/>
        <end position="71"/>
    </location>
</feature>
<feature type="region of interest" description="Disordered" evidence="13">
    <location>
        <begin position="1093"/>
        <end position="1115"/>
    </location>
</feature>
<reference evidence="15 16" key="1">
    <citation type="submission" date="2019-08" db="EMBL/GenBank/DDBJ databases">
        <title>A chromosome-level genome assembly, high-density linkage maps, and genome scans reveal the genomic architecture of hybrid incompatibilities underlying speciation via character displacement in darters (Percidae: Etheostominae).</title>
        <authorList>
            <person name="Moran R.L."/>
            <person name="Catchen J.M."/>
            <person name="Fuller R.C."/>
        </authorList>
    </citation>
    <scope>NUCLEOTIDE SEQUENCE [LARGE SCALE GENOMIC DNA]</scope>
    <source>
        <strain evidence="15">EspeVRDwgs_2016</strain>
        <tissue evidence="15">Muscle</tissue>
    </source>
</reference>
<dbReference type="PANTHER" id="PTHR47092:SF1">
    <property type="entry name" value="CHROMATIN REMODELING REGULATOR CECR2"/>
    <property type="match status" value="1"/>
</dbReference>
<dbReference type="InterPro" id="IPR001487">
    <property type="entry name" value="Bromodomain"/>
</dbReference>
<comment type="similarity">
    <text evidence="3">Belongs to the metallo-dependent hydrolases superfamily. Adenosine and AMP deaminases family. ADGF subfamily.</text>
</comment>
<feature type="compositionally biased region" description="Polar residues" evidence="13">
    <location>
        <begin position="760"/>
        <end position="770"/>
    </location>
</feature>
<feature type="compositionally biased region" description="Low complexity" evidence="13">
    <location>
        <begin position="731"/>
        <end position="741"/>
    </location>
</feature>
<feature type="region of interest" description="Disordered" evidence="13">
    <location>
        <begin position="1160"/>
        <end position="1359"/>
    </location>
</feature>
<evidence type="ECO:0000256" key="4">
    <source>
        <dbReference type="ARBA" id="ARBA00012784"/>
    </source>
</evidence>
<comment type="cofactor">
    <cofactor evidence="1">
        <name>Zn(2+)</name>
        <dbReference type="ChEBI" id="CHEBI:29105"/>
    </cofactor>
</comment>
<keyword evidence="5" id="KW-0964">Secreted</keyword>
<dbReference type="PRINTS" id="PR00503">
    <property type="entry name" value="BROMODOMAIN"/>
</dbReference>
<keyword evidence="7" id="KW-0732">Signal</keyword>
<dbReference type="Gene3D" id="1.20.920.10">
    <property type="entry name" value="Bromodomain-like"/>
    <property type="match status" value="1"/>
</dbReference>
<dbReference type="FunFam" id="3.20.20.140:FF:000017">
    <property type="entry name" value="Adenosine deaminase 2"/>
    <property type="match status" value="1"/>
</dbReference>
<sequence>MYKEEPIKRKADKISETTQLTLPEKKKRGRPPKKKKLEDPQLSDVESEVTEVKTENGLEDLPPSAGRERGTWSLVCDTEEQWLSLAESIKDKISPQDRHLYRVISQNFLPEISSMIEHKEREQKQKLLDPTPARISQGFSKNYINQEEDNVKAIAEEEKKKDEALDRQVLLAEQRREEERLQEEEQQREKMEKIKAVEERGKRRKMREEKAWLLSQGKDLPPELLNLEPSSPVHKTRRNKAFYEIDDDYTALYKVLEVLKAHKDAWPFLEPVDDSYAPNYHEIIQTPMDLSTIEKKLNDGDYVAKEEFVDDVKLMFENCIEYNGEDSEYTIMAESLERCFSRALLKHFPSEDGDTDEEFHINSEDKERKDKKRNRGSSKHLGPESLIKATEQVQRKRNSQGGKGSTLSEEEESKPTRLPPPLYWANGPPHPHRLPPSQQHIHERDIRLMYHPGQQLCRPLGPPGPQGPHLYGQRMAMDPHFAYQAHIPRHRDPSLNHLPHNFNMQHRMVEGHHMGPRYPMVPDPNQQHPPHQQQHPYMGPTHGPSLGPRPVGLQPGPPPEASMYPSHHRPDGHTMHPMGNRFRGPEGPPQHNYPGVRPSSMGLSNIWTGMNHQERSNGMHMQDSNMVNSRNFSYGGVPPPVGHKPWPEAAGYPHPPPNAQYQMSAAVSSLGPVSTRPPVLHPDSSGRTRLASMLESPEMLALQQLSASSGPPAGPPHQHMGNFQQPGPPSGIGSIPAHHSQQPPPAPEVQLLHPARDNGPDSQPPQQTDMQPKDSENKMAANNISNEDSSHKNTVSINQDHPSIRSPSEHQTGPAEVMQSPPASNSGRSQEIPSGPGITQSSTESHKQEVDGHRQSASHCPSQRIGATSGSSQVNTSNSSTDPTHPIHPQLTQNSPQHKAQSPALLHQNIPPLHVAASQNSTQQMSENNLSHMQNAHQQSEHQQNIQKQQQPQSTPPQCHPQSSPQQMTQSTQHHNSLLPPHQVPQNVSPQRPTQSSPVHGMPQSATQGAQPGPPQPAPLTSLPPSHPTPLLPSQPSPADHGDQRPSEPTSRPDTDAIAVPPQHMMKSGPPNGIYKHQAFSPNPHQTQLVGSNPAMQAQRGPAPAHNPAMSSHSHGQANGAMGPYGMGNHPPPHYSQMNMTRPLPPPAHHPYHNQAINPLHNPAQHPTYHQQGGAAYSYHTPGQQHPQAHPNMYPPQQYQQQHYYPQPHPQAQAHNQANSRGSYPPEEWHRPHYQPHQAMPPKAYLPVASARGHSQLKESSVSPLGSEGSSGASLVSPGPVPEVGPHPGGPEGRKCESREQASSSSSGGSPAKQAHTVSSERPESPKEILDLDSHNAAARHRSTQPPQHHPPASASHMLSGFMYDPRAVHPGMQRGGIPPPHMMFQVRGDGSRAPDPGQPYPDPRGYATHRPHPHLMEALQRPQQLPYSPGQSRMAMFRHPRPAGHFQGMMIQQRGLTAEHFLHPGAQKDCNRRWLLQAALAVNKECDPRYQEHVIIKYHLDKAVSEKEDYARMLTDTVDGTLDAPHTVAVSTYDADCPSTPHAVRTMAVLLQRPHAAATCLFLFWVTGGLSMPDPRHREALIQLEASMQTGGQVVLTDAEQQLDTLLFQMKQEEIVRADFPPAMHFFKARDLIRTRGALHVHDFAMVDVEWLVKNVTYRPYCYMCFTANQSVRFIFSSQWPKALPRCSPWTLLKDLRAKVINTTDLDNSIMGNLTLFTDQDPETVYPSQDVVWDTFEQAFQAVWGLVTYAPVFRDYYYQGLTQFYMDNVMYLELRALLPQIYELDGSTHDRAWTLKTYQEVTRQFTADHPDFFGARIIFTIHRGVNASVMVSVVEEAMKLQRDFPDVMAGFDLVGREDRGRPLWYFRDALSLPVERGVTLPFFFHAGETDLEGTEVDQNLLDALLLNTSRIGHGFALPRHPVVMKLVNDMRNHPAAALMAENHPVVISSDDPAMFGASGLSYDFYEAFVGFGGIRSHLGSLKELAINSIRYSSLTPKQKEKALALWQRRWDKFVFKNTF</sequence>
<feature type="compositionally biased region" description="Polar residues" evidence="13">
    <location>
        <begin position="821"/>
        <end position="843"/>
    </location>
</feature>
<feature type="coiled-coil region" evidence="12">
    <location>
        <begin position="167"/>
        <end position="201"/>
    </location>
</feature>
<feature type="compositionally biased region" description="Low complexity" evidence="13">
    <location>
        <begin position="868"/>
        <end position="881"/>
    </location>
</feature>
<feature type="compositionally biased region" description="Basic residues" evidence="13">
    <location>
        <begin position="25"/>
        <end position="35"/>
    </location>
</feature>
<evidence type="ECO:0000256" key="1">
    <source>
        <dbReference type="ARBA" id="ARBA00001947"/>
    </source>
</evidence>
<evidence type="ECO:0000259" key="14">
    <source>
        <dbReference type="PROSITE" id="PS50014"/>
    </source>
</evidence>
<comment type="caution">
    <text evidence="15">The sequence shown here is derived from an EMBL/GenBank/DDBJ whole genome shotgun (WGS) entry which is preliminary data.</text>
</comment>
<keyword evidence="12" id="KW-0175">Coiled coil</keyword>
<evidence type="ECO:0000313" key="16">
    <source>
        <dbReference type="Proteomes" id="UP000327493"/>
    </source>
</evidence>
<feature type="compositionally biased region" description="Basic and acidic residues" evidence="13">
    <location>
        <begin position="358"/>
        <end position="368"/>
    </location>
</feature>
<dbReference type="InterPro" id="IPR029614">
    <property type="entry name" value="CECR2"/>
</dbReference>
<comment type="subcellular location">
    <subcellularLocation>
        <location evidence="2">Secreted</location>
    </subcellularLocation>
</comment>
<dbReference type="NCBIfam" id="TIGR01431">
    <property type="entry name" value="adm_rel"/>
    <property type="match status" value="1"/>
</dbReference>
<feature type="compositionally biased region" description="Low complexity" evidence="13">
    <location>
        <begin position="937"/>
        <end position="953"/>
    </location>
</feature>
<dbReference type="CDD" id="cd01321">
    <property type="entry name" value="ADGF"/>
    <property type="match status" value="1"/>
</dbReference>
<dbReference type="Pfam" id="PF00439">
    <property type="entry name" value="Bromodomain"/>
    <property type="match status" value="1"/>
</dbReference>
<dbReference type="Pfam" id="PF08451">
    <property type="entry name" value="A_deaminase_N"/>
    <property type="match status" value="1"/>
</dbReference>
<comment type="catalytic activity">
    <reaction evidence="10">
        <text>adenosine + H2O + H(+) = inosine + NH4(+)</text>
        <dbReference type="Rhea" id="RHEA:24408"/>
        <dbReference type="ChEBI" id="CHEBI:15377"/>
        <dbReference type="ChEBI" id="CHEBI:15378"/>
        <dbReference type="ChEBI" id="CHEBI:16335"/>
        <dbReference type="ChEBI" id="CHEBI:17596"/>
        <dbReference type="ChEBI" id="CHEBI:28938"/>
        <dbReference type="EC" id="3.5.4.4"/>
    </reaction>
</comment>
<feature type="region of interest" description="Disordered" evidence="13">
    <location>
        <begin position="706"/>
        <end position="1069"/>
    </location>
</feature>
<dbReference type="GO" id="GO:0090537">
    <property type="term" value="C:CERF complex"/>
    <property type="evidence" value="ECO:0007669"/>
    <property type="project" value="InterPro"/>
</dbReference>
<evidence type="ECO:0000256" key="7">
    <source>
        <dbReference type="ARBA" id="ARBA00022729"/>
    </source>
</evidence>
<dbReference type="InterPro" id="IPR013659">
    <property type="entry name" value="A_deaminase_N"/>
</dbReference>
<dbReference type="SUPFAM" id="SSF51556">
    <property type="entry name" value="Metallo-dependent hydrolases"/>
    <property type="match status" value="1"/>
</dbReference>
<evidence type="ECO:0000256" key="13">
    <source>
        <dbReference type="SAM" id="MobiDB-lite"/>
    </source>
</evidence>
<evidence type="ECO:0000256" key="5">
    <source>
        <dbReference type="ARBA" id="ARBA00022525"/>
    </source>
</evidence>
<feature type="compositionally biased region" description="Basic and acidic residues" evidence="13">
    <location>
        <begin position="1040"/>
        <end position="1055"/>
    </location>
</feature>
<dbReference type="InterPro" id="IPR006331">
    <property type="entry name" value="ADGF"/>
</dbReference>
<accession>A0A5J5DBD8</accession>
<feature type="compositionally biased region" description="Basic and acidic residues" evidence="13">
    <location>
        <begin position="1"/>
        <end position="15"/>
    </location>
</feature>
<dbReference type="InterPro" id="IPR036427">
    <property type="entry name" value="Bromodomain-like_sf"/>
</dbReference>
<dbReference type="InterPro" id="IPR018359">
    <property type="entry name" value="Bromodomain_CS"/>
</dbReference>
<feature type="compositionally biased region" description="Basic and acidic residues" evidence="13">
    <location>
        <begin position="844"/>
        <end position="854"/>
    </location>
</feature>
<feature type="compositionally biased region" description="Low complexity" evidence="13">
    <location>
        <begin position="1260"/>
        <end position="1272"/>
    </location>
</feature>
<organism evidence="15 16">
    <name type="scientific">Etheostoma spectabile</name>
    <name type="common">orangethroat darter</name>
    <dbReference type="NCBI Taxonomy" id="54343"/>
    <lineage>
        <taxon>Eukaryota</taxon>
        <taxon>Metazoa</taxon>
        <taxon>Chordata</taxon>
        <taxon>Craniata</taxon>
        <taxon>Vertebrata</taxon>
        <taxon>Euteleostomi</taxon>
        <taxon>Actinopterygii</taxon>
        <taxon>Neopterygii</taxon>
        <taxon>Teleostei</taxon>
        <taxon>Neoteleostei</taxon>
        <taxon>Acanthomorphata</taxon>
        <taxon>Eupercaria</taxon>
        <taxon>Perciformes</taxon>
        <taxon>Percoidei</taxon>
        <taxon>Percidae</taxon>
        <taxon>Etheostomatinae</taxon>
        <taxon>Etheostoma</taxon>
    </lineage>
</organism>
<feature type="compositionally biased region" description="Polar residues" evidence="13">
    <location>
        <begin position="984"/>
        <end position="998"/>
    </location>
</feature>
<evidence type="ECO:0000256" key="10">
    <source>
        <dbReference type="ARBA" id="ARBA00047764"/>
    </source>
</evidence>
<keyword evidence="16" id="KW-1185">Reference proteome</keyword>
<evidence type="ECO:0000256" key="9">
    <source>
        <dbReference type="ARBA" id="ARBA00023117"/>
    </source>
</evidence>
<evidence type="ECO:0000256" key="8">
    <source>
        <dbReference type="ARBA" id="ARBA00022801"/>
    </source>
</evidence>
<dbReference type="EC" id="3.5.4.4" evidence="4"/>
<dbReference type="CDD" id="cd05509">
    <property type="entry name" value="Bromo_gcn5_like"/>
    <property type="match status" value="1"/>
</dbReference>
<evidence type="ECO:0000256" key="2">
    <source>
        <dbReference type="ARBA" id="ARBA00004613"/>
    </source>
</evidence>
<feature type="compositionally biased region" description="Low complexity" evidence="13">
    <location>
        <begin position="1345"/>
        <end position="1357"/>
    </location>
</feature>
<dbReference type="GO" id="GO:0007338">
    <property type="term" value="P:single fertilization"/>
    <property type="evidence" value="ECO:0007669"/>
    <property type="project" value="TreeGrafter"/>
</dbReference>
<feature type="compositionally biased region" description="Polar residues" evidence="13">
    <location>
        <begin position="890"/>
        <end position="900"/>
    </location>
</feature>
<keyword evidence="9 11" id="KW-0103">Bromodomain</keyword>
<keyword evidence="8" id="KW-0378">Hydrolase</keyword>
<dbReference type="SMART" id="SM00297">
    <property type="entry name" value="BROMO"/>
    <property type="match status" value="1"/>
</dbReference>
<name>A0A5J5DBD8_9PERO</name>
<feature type="compositionally biased region" description="Low complexity" evidence="13">
    <location>
        <begin position="526"/>
        <end position="536"/>
    </location>
</feature>
<dbReference type="PROSITE" id="PS00633">
    <property type="entry name" value="BROMODOMAIN_1"/>
    <property type="match status" value="1"/>
</dbReference>
<evidence type="ECO:0000313" key="15">
    <source>
        <dbReference type="EMBL" id="KAA8590453.1"/>
    </source>
</evidence>
<keyword evidence="6" id="KW-0479">Metal-binding</keyword>
<protein>
    <recommendedName>
        <fullName evidence="4">adenosine deaminase</fullName>
        <ecNumber evidence="4">3.5.4.4</ecNumber>
    </recommendedName>
</protein>
<dbReference type="GO" id="GO:0005615">
    <property type="term" value="C:extracellular space"/>
    <property type="evidence" value="ECO:0007669"/>
    <property type="project" value="InterPro"/>
</dbReference>
<dbReference type="PROSITE" id="PS50014">
    <property type="entry name" value="BROMODOMAIN_2"/>
    <property type="match status" value="1"/>
</dbReference>
<proteinExistence type="inferred from homology"/>
<dbReference type="InterPro" id="IPR032466">
    <property type="entry name" value="Metal_Hydrolase"/>
</dbReference>
<dbReference type="Proteomes" id="UP000327493">
    <property type="component" value="Chromosome 8"/>
</dbReference>
<feature type="compositionally biased region" description="Polar residues" evidence="13">
    <location>
        <begin position="917"/>
        <end position="936"/>
    </location>
</feature>
<dbReference type="Gene3D" id="3.20.20.140">
    <property type="entry name" value="Metal-dependent hydrolases"/>
    <property type="match status" value="1"/>
</dbReference>
<feature type="region of interest" description="Disordered" evidence="13">
    <location>
        <begin position="351"/>
        <end position="432"/>
    </location>
</feature>
<evidence type="ECO:0000256" key="12">
    <source>
        <dbReference type="SAM" id="Coils"/>
    </source>
</evidence>
<dbReference type="PANTHER" id="PTHR47092">
    <property type="entry name" value="CAT EYE SYNDROME CRITICAL REGION PROTEIN 2"/>
    <property type="match status" value="1"/>
</dbReference>
<feature type="compositionally biased region" description="Polar residues" evidence="13">
    <location>
        <begin position="780"/>
        <end position="811"/>
    </location>
</feature>
<feature type="region of interest" description="Disordered" evidence="13">
    <location>
        <begin position="521"/>
        <end position="595"/>
    </location>
</feature>
<dbReference type="GO" id="GO:0006338">
    <property type="term" value="P:chromatin remodeling"/>
    <property type="evidence" value="ECO:0007669"/>
    <property type="project" value="InterPro"/>
</dbReference>
<gene>
    <name evidence="15" type="ORF">FQN60_014387</name>
</gene>
<evidence type="ECO:0000256" key="11">
    <source>
        <dbReference type="PROSITE-ProRule" id="PRU00035"/>
    </source>
</evidence>
<feature type="domain" description="Bromo" evidence="14">
    <location>
        <begin position="260"/>
        <end position="330"/>
    </location>
</feature>
<dbReference type="GO" id="GO:0004000">
    <property type="term" value="F:adenosine deaminase activity"/>
    <property type="evidence" value="ECO:0007669"/>
    <property type="project" value="InterPro"/>
</dbReference>
<feature type="compositionally biased region" description="Low complexity" evidence="13">
    <location>
        <begin position="960"/>
        <end position="975"/>
    </location>
</feature>